<organism evidence="5 6">
    <name type="scientific">Aequitasia blattaphilus</name>
    <dbReference type="NCBI Taxonomy" id="2949332"/>
    <lineage>
        <taxon>Bacteria</taxon>
        <taxon>Bacillati</taxon>
        <taxon>Bacillota</taxon>
        <taxon>Clostridia</taxon>
        <taxon>Lachnospirales</taxon>
        <taxon>Lachnospiraceae</taxon>
        <taxon>Aequitasia</taxon>
    </lineage>
</organism>
<dbReference type="InterPro" id="IPR036388">
    <property type="entry name" value="WH-like_DNA-bd_sf"/>
</dbReference>
<evidence type="ECO:0000259" key="4">
    <source>
        <dbReference type="PROSITE" id="PS50043"/>
    </source>
</evidence>
<dbReference type="CDD" id="cd06170">
    <property type="entry name" value="LuxR_C_like"/>
    <property type="match status" value="1"/>
</dbReference>
<reference evidence="5 6" key="1">
    <citation type="journal article" date="2022" name="Genome Biol. Evol.">
        <title>Host diet, physiology and behaviors set the stage for Lachnospiraceae cladogenesis.</title>
        <authorList>
            <person name="Vera-Ponce De Leon A."/>
            <person name="Schneider M."/>
            <person name="Jahnes B.C."/>
            <person name="Sadowski V."/>
            <person name="Camuy-Velez L.A."/>
            <person name="Duan J."/>
            <person name="Sabree Z.L."/>
        </authorList>
    </citation>
    <scope>NUCLEOTIDE SEQUENCE [LARGE SCALE GENOMIC DNA]</scope>
    <source>
        <strain evidence="5 6">PAL113</strain>
    </source>
</reference>
<dbReference type="InterPro" id="IPR011990">
    <property type="entry name" value="TPR-like_helical_dom_sf"/>
</dbReference>
<dbReference type="Proteomes" id="UP001523566">
    <property type="component" value="Unassembled WGS sequence"/>
</dbReference>
<dbReference type="InterPro" id="IPR000792">
    <property type="entry name" value="Tscrpt_reg_LuxR_C"/>
</dbReference>
<keyword evidence="3" id="KW-0804">Transcription</keyword>
<dbReference type="PANTHER" id="PTHR44688:SF16">
    <property type="entry name" value="DNA-BINDING TRANSCRIPTIONAL ACTIVATOR DEVR_DOSR"/>
    <property type="match status" value="1"/>
</dbReference>
<dbReference type="Gene3D" id="1.10.10.10">
    <property type="entry name" value="Winged helix-like DNA-binding domain superfamily/Winged helix DNA-binding domain"/>
    <property type="match status" value="1"/>
</dbReference>
<keyword evidence="2" id="KW-0238">DNA-binding</keyword>
<dbReference type="Gene3D" id="3.40.50.300">
    <property type="entry name" value="P-loop containing nucleotide triphosphate hydrolases"/>
    <property type="match status" value="1"/>
</dbReference>
<evidence type="ECO:0000256" key="2">
    <source>
        <dbReference type="ARBA" id="ARBA00023125"/>
    </source>
</evidence>
<dbReference type="InterPro" id="IPR016032">
    <property type="entry name" value="Sig_transdc_resp-reg_C-effctor"/>
</dbReference>
<evidence type="ECO:0000313" key="6">
    <source>
        <dbReference type="Proteomes" id="UP001523566"/>
    </source>
</evidence>
<dbReference type="SMART" id="SM00421">
    <property type="entry name" value="HTH_LUXR"/>
    <property type="match status" value="1"/>
</dbReference>
<sequence>MNRSDYLPNQPLPTGFVKLPRISHKLSHSLNNSMTTILAGPGYGKTSLVSEYVKKLKLPIIWISLSVLDNNPAFFWKTLSIAAQKELPEVSDIISRHTFPETIDEMSAFVMDTVLDKVIEEKYGKIVLITDNYELITNTKISNFFFQLHTVNLLYAPLNIHQIIIANENIKDLTIAPSNISVNQMHQNLIITARDLSLNIREIQSLFSIYGKNIKEEEAQRLLQQTEGWPLMLHIIAADSSQNMENLISSVYKLFEKYYFGNYSIKTQEILTKLIVFQSFSHKMISDLTIDESKELYEQTLEIIIKNPFIEYSYEILQFRFLIPYRDFLISTFFSLESREQIHTLSSASSYPFDSLDIRTIMTLYIQTKNYEGLSKYLILLAPYNVESSYIQAFLQFLLQIPKEYRDTHPWIDFFIALLHFKARDLELSKSAFYSLIDSLDSTQPEYKRIIGESYVMLANISIAQNRLFDLSILKEHIPLLSDGSIMSVHNTYSIVENSGFFLPPDEDITIQDMVDYISDYTFCISQINKEQLAGYDYLFHSEAQLMTCDYEKASYYAKQAVFKASIEGQHGIVLNAYHILVRIAFALGNYSSLKTYYRNGNKYYKQYTPHMLHDLNDIFQAIYGFYLENFDSVPEWIKEGDLNHYRDKQDAIGRNIIACALYALYEKDYPKFHTLVDELNQVTTTRGLWPLKVRNHILYSISYLHLDRKDKALAAFRESYDMVYKHNISFLFMELGTHILPIIQLVRRENDPYYDDEWLKSLENKTREFVSHLESIQKTFFHTKNSKAPVKTTLTPREKQVLKLLTQGLSRAEIALSLNISVSGVQKFLSNIYLKLGAKNGADAVSIALSNHIV</sequence>
<dbReference type="EMBL" id="JAMZFW010000013">
    <property type="protein sequence ID" value="MCP1102700.1"/>
    <property type="molecule type" value="Genomic_DNA"/>
</dbReference>
<accession>A0ABT1EA36</accession>
<comment type="caution">
    <text evidence="5">The sequence shown here is derived from an EMBL/GenBank/DDBJ whole genome shotgun (WGS) entry which is preliminary data.</text>
</comment>
<dbReference type="SUPFAM" id="SSF52540">
    <property type="entry name" value="P-loop containing nucleoside triphosphate hydrolases"/>
    <property type="match status" value="1"/>
</dbReference>
<evidence type="ECO:0000256" key="1">
    <source>
        <dbReference type="ARBA" id="ARBA00023015"/>
    </source>
</evidence>
<dbReference type="SUPFAM" id="SSF48452">
    <property type="entry name" value="TPR-like"/>
    <property type="match status" value="1"/>
</dbReference>
<evidence type="ECO:0000256" key="3">
    <source>
        <dbReference type="ARBA" id="ARBA00023163"/>
    </source>
</evidence>
<dbReference type="Gene3D" id="1.25.40.10">
    <property type="entry name" value="Tetratricopeptide repeat domain"/>
    <property type="match status" value="1"/>
</dbReference>
<keyword evidence="1" id="KW-0805">Transcription regulation</keyword>
<gene>
    <name evidence="5" type="ORF">NK125_09755</name>
</gene>
<dbReference type="RefSeq" id="WP_262066486.1">
    <property type="nucleotide sequence ID" value="NZ_JAMXOD010000013.1"/>
</dbReference>
<feature type="domain" description="HTH luxR-type" evidence="4">
    <location>
        <begin position="786"/>
        <end position="853"/>
    </location>
</feature>
<dbReference type="Pfam" id="PF00196">
    <property type="entry name" value="GerE"/>
    <property type="match status" value="1"/>
</dbReference>
<dbReference type="InterPro" id="IPR027417">
    <property type="entry name" value="P-loop_NTPase"/>
</dbReference>
<dbReference type="PANTHER" id="PTHR44688">
    <property type="entry name" value="DNA-BINDING TRANSCRIPTIONAL ACTIVATOR DEVR_DOSR"/>
    <property type="match status" value="1"/>
</dbReference>
<keyword evidence="6" id="KW-1185">Reference proteome</keyword>
<evidence type="ECO:0000313" key="5">
    <source>
        <dbReference type="EMBL" id="MCP1102700.1"/>
    </source>
</evidence>
<dbReference type="PRINTS" id="PR00038">
    <property type="entry name" value="HTHLUXR"/>
</dbReference>
<name>A0ABT1EA36_9FIRM</name>
<proteinExistence type="predicted"/>
<dbReference type="PROSITE" id="PS50043">
    <property type="entry name" value="HTH_LUXR_2"/>
    <property type="match status" value="1"/>
</dbReference>
<dbReference type="SUPFAM" id="SSF46894">
    <property type="entry name" value="C-terminal effector domain of the bipartite response regulators"/>
    <property type="match status" value="1"/>
</dbReference>
<protein>
    <submittedName>
        <fullName evidence="5">LuxR C-terminal-related transcriptional regulator</fullName>
    </submittedName>
</protein>